<organism evidence="11">
    <name type="scientific">Spongospora subterranea</name>
    <dbReference type="NCBI Taxonomy" id="70186"/>
    <lineage>
        <taxon>Eukaryota</taxon>
        <taxon>Sar</taxon>
        <taxon>Rhizaria</taxon>
        <taxon>Endomyxa</taxon>
        <taxon>Phytomyxea</taxon>
        <taxon>Plasmodiophorida</taxon>
        <taxon>Plasmodiophoridae</taxon>
        <taxon>Spongospora</taxon>
    </lineage>
</organism>
<dbReference type="PANTHER" id="PTHR43671">
    <property type="entry name" value="SERINE/THREONINE-PROTEIN KINASE NEK"/>
    <property type="match status" value="1"/>
</dbReference>
<dbReference type="Gene3D" id="1.10.510.10">
    <property type="entry name" value="Transferase(Phosphotransferase) domain 1"/>
    <property type="match status" value="1"/>
</dbReference>
<evidence type="ECO:0000256" key="3">
    <source>
        <dbReference type="ARBA" id="ARBA00022679"/>
    </source>
</evidence>
<keyword evidence="9" id="KW-0732">Signal</keyword>
<feature type="domain" description="Protein kinase" evidence="10">
    <location>
        <begin position="44"/>
        <end position="313"/>
    </location>
</feature>
<protein>
    <recommendedName>
        <fullName evidence="1">non-specific serine/threonine protein kinase</fullName>
        <ecNumber evidence="1">2.7.11.1</ecNumber>
    </recommendedName>
</protein>
<keyword evidence="5" id="KW-0418">Kinase</keyword>
<comment type="catalytic activity">
    <reaction evidence="8">
        <text>L-seryl-[protein] + ATP = O-phospho-L-seryl-[protein] + ADP + H(+)</text>
        <dbReference type="Rhea" id="RHEA:17989"/>
        <dbReference type="Rhea" id="RHEA-COMP:9863"/>
        <dbReference type="Rhea" id="RHEA-COMP:11604"/>
        <dbReference type="ChEBI" id="CHEBI:15378"/>
        <dbReference type="ChEBI" id="CHEBI:29999"/>
        <dbReference type="ChEBI" id="CHEBI:30616"/>
        <dbReference type="ChEBI" id="CHEBI:83421"/>
        <dbReference type="ChEBI" id="CHEBI:456216"/>
        <dbReference type="EC" id="2.7.11.1"/>
    </reaction>
</comment>
<dbReference type="PROSITE" id="PS50011">
    <property type="entry name" value="PROTEIN_KINASE_DOM"/>
    <property type="match status" value="1"/>
</dbReference>
<proteinExistence type="predicted"/>
<dbReference type="PANTHER" id="PTHR43671:SF98">
    <property type="entry name" value="SERINE_THREONINE-PROTEIN KINASE NEK11"/>
    <property type="match status" value="1"/>
</dbReference>
<evidence type="ECO:0000256" key="2">
    <source>
        <dbReference type="ARBA" id="ARBA00022527"/>
    </source>
</evidence>
<dbReference type="GO" id="GO:0005524">
    <property type="term" value="F:ATP binding"/>
    <property type="evidence" value="ECO:0007669"/>
    <property type="project" value="UniProtKB-KW"/>
</dbReference>
<keyword evidence="3" id="KW-0808">Transferase</keyword>
<sequence>SHILVLSSLFISPWSCLSSSGTSPGPLPDQDYALMPQDSPQPAFQLIAELPISHGFLSLRSRHLVKDQAGRTFTRLTFDMTQPPFYHHLLSYIEQIADLRHPNIAGIHEMEVSGCILMVVAPSTKKTLADRIKEKESASESLVLMWIAQIASAMNFLIHQAGSVFKMLGPLESSCCVLLDDDESVGVDVLDVWLRGGADLAVTVDVMTAFIWAPEFLLEKDAEKNISSNTVDEKGQVWALGVLAYEAAMGSPPFQSSAPLLLMNKVMEETPVIANRFTPGFRELIVQELLNKNRERRITISGLLQHFLLNPFIYRFNQDKSYHGSGMVSDDIFLPEQYDLQDPQHYQDLSLPSSKSNIRSDNDTRLLSHCIIL</sequence>
<dbReference type="SMART" id="SM00220">
    <property type="entry name" value="S_TKc"/>
    <property type="match status" value="1"/>
</dbReference>
<dbReference type="AlphaFoldDB" id="A0A0H5RC86"/>
<keyword evidence="2" id="KW-0723">Serine/threonine-protein kinase</keyword>
<feature type="signal peptide" evidence="9">
    <location>
        <begin position="1"/>
        <end position="18"/>
    </location>
</feature>
<dbReference type="Pfam" id="PF00069">
    <property type="entry name" value="Pkinase"/>
    <property type="match status" value="1"/>
</dbReference>
<evidence type="ECO:0000256" key="9">
    <source>
        <dbReference type="SAM" id="SignalP"/>
    </source>
</evidence>
<keyword evidence="6" id="KW-0067">ATP-binding</keyword>
<evidence type="ECO:0000256" key="5">
    <source>
        <dbReference type="ARBA" id="ARBA00022777"/>
    </source>
</evidence>
<accession>A0A0H5RC86</accession>
<dbReference type="InterPro" id="IPR011009">
    <property type="entry name" value="Kinase-like_dom_sf"/>
</dbReference>
<feature type="chain" id="PRO_5005223149" description="non-specific serine/threonine protein kinase" evidence="9">
    <location>
        <begin position="19"/>
        <end position="373"/>
    </location>
</feature>
<comment type="catalytic activity">
    <reaction evidence="7">
        <text>L-threonyl-[protein] + ATP = O-phospho-L-threonyl-[protein] + ADP + H(+)</text>
        <dbReference type="Rhea" id="RHEA:46608"/>
        <dbReference type="Rhea" id="RHEA-COMP:11060"/>
        <dbReference type="Rhea" id="RHEA-COMP:11605"/>
        <dbReference type="ChEBI" id="CHEBI:15378"/>
        <dbReference type="ChEBI" id="CHEBI:30013"/>
        <dbReference type="ChEBI" id="CHEBI:30616"/>
        <dbReference type="ChEBI" id="CHEBI:61977"/>
        <dbReference type="ChEBI" id="CHEBI:456216"/>
        <dbReference type="EC" id="2.7.11.1"/>
    </reaction>
</comment>
<evidence type="ECO:0000256" key="4">
    <source>
        <dbReference type="ARBA" id="ARBA00022741"/>
    </source>
</evidence>
<dbReference type="InterPro" id="IPR000719">
    <property type="entry name" value="Prot_kinase_dom"/>
</dbReference>
<reference evidence="11" key="1">
    <citation type="submission" date="2015-04" db="EMBL/GenBank/DDBJ databases">
        <title>The genome sequence of the plant pathogenic Rhizarian Plasmodiophora brassicae reveals insights in its biotrophic life cycle and the origin of chitin synthesis.</title>
        <authorList>
            <person name="Schwelm A."/>
            <person name="Fogelqvist J."/>
            <person name="Knaust A."/>
            <person name="Julke S."/>
            <person name="Lilja T."/>
            <person name="Dhandapani V."/>
            <person name="Bonilla-Rosso G."/>
            <person name="Karlsson M."/>
            <person name="Shevchenko A."/>
            <person name="Choi S.R."/>
            <person name="Kim H.G."/>
            <person name="Park J.Y."/>
            <person name="Lim Y.P."/>
            <person name="Ludwig-Muller J."/>
            <person name="Dixelius C."/>
        </authorList>
    </citation>
    <scope>NUCLEOTIDE SEQUENCE</scope>
    <source>
        <tissue evidence="11">Potato root galls</tissue>
    </source>
</reference>
<evidence type="ECO:0000259" key="10">
    <source>
        <dbReference type="PROSITE" id="PS50011"/>
    </source>
</evidence>
<dbReference type="EMBL" id="HACM01010775">
    <property type="protein sequence ID" value="CRZ11217.1"/>
    <property type="molecule type" value="Transcribed_RNA"/>
</dbReference>
<evidence type="ECO:0000256" key="7">
    <source>
        <dbReference type="ARBA" id="ARBA00047899"/>
    </source>
</evidence>
<evidence type="ECO:0000313" key="11">
    <source>
        <dbReference type="EMBL" id="CRZ11217.1"/>
    </source>
</evidence>
<evidence type="ECO:0000256" key="6">
    <source>
        <dbReference type="ARBA" id="ARBA00022840"/>
    </source>
</evidence>
<dbReference type="EC" id="2.7.11.1" evidence="1"/>
<name>A0A0H5RC86_9EUKA</name>
<dbReference type="GO" id="GO:0004674">
    <property type="term" value="F:protein serine/threonine kinase activity"/>
    <property type="evidence" value="ECO:0007669"/>
    <property type="project" value="UniProtKB-KW"/>
</dbReference>
<feature type="non-terminal residue" evidence="11">
    <location>
        <position position="1"/>
    </location>
</feature>
<evidence type="ECO:0000256" key="8">
    <source>
        <dbReference type="ARBA" id="ARBA00048679"/>
    </source>
</evidence>
<dbReference type="SUPFAM" id="SSF56112">
    <property type="entry name" value="Protein kinase-like (PK-like)"/>
    <property type="match status" value="1"/>
</dbReference>
<dbReference type="InterPro" id="IPR050660">
    <property type="entry name" value="NEK_Ser/Thr_kinase"/>
</dbReference>
<keyword evidence="4" id="KW-0547">Nucleotide-binding</keyword>
<evidence type="ECO:0000256" key="1">
    <source>
        <dbReference type="ARBA" id="ARBA00012513"/>
    </source>
</evidence>